<dbReference type="Proteomes" id="UP001295469">
    <property type="component" value="Chromosome A08"/>
</dbReference>
<dbReference type="AlphaFoldDB" id="A0A816ZZM2"/>
<proteinExistence type="predicted"/>
<reference evidence="1" key="1">
    <citation type="submission" date="2021-01" db="EMBL/GenBank/DDBJ databases">
        <authorList>
            <consortium name="Genoscope - CEA"/>
            <person name="William W."/>
        </authorList>
    </citation>
    <scope>NUCLEOTIDE SEQUENCE</scope>
</reference>
<accession>A0A816ZZM2</accession>
<gene>
    <name evidence="1" type="ORF">DARMORV10_A08P13410.1</name>
</gene>
<protein>
    <submittedName>
        <fullName evidence="1">(rape) hypothetical protein</fullName>
    </submittedName>
</protein>
<sequence>MSPVVWVCDPLLWAMFPGILSRIRWHLDFILYVFSVSSIKIRREKKEKGWRIRRKPTRVRSDMVCRVQAK</sequence>
<evidence type="ECO:0000313" key="1">
    <source>
        <dbReference type="EMBL" id="CAF2234009.1"/>
    </source>
</evidence>
<dbReference type="EMBL" id="HG994362">
    <property type="protein sequence ID" value="CAF2234009.1"/>
    <property type="molecule type" value="Genomic_DNA"/>
</dbReference>
<organism evidence="1">
    <name type="scientific">Brassica napus</name>
    <name type="common">Rape</name>
    <dbReference type="NCBI Taxonomy" id="3708"/>
    <lineage>
        <taxon>Eukaryota</taxon>
        <taxon>Viridiplantae</taxon>
        <taxon>Streptophyta</taxon>
        <taxon>Embryophyta</taxon>
        <taxon>Tracheophyta</taxon>
        <taxon>Spermatophyta</taxon>
        <taxon>Magnoliopsida</taxon>
        <taxon>eudicotyledons</taxon>
        <taxon>Gunneridae</taxon>
        <taxon>Pentapetalae</taxon>
        <taxon>rosids</taxon>
        <taxon>malvids</taxon>
        <taxon>Brassicales</taxon>
        <taxon>Brassicaceae</taxon>
        <taxon>Brassiceae</taxon>
        <taxon>Brassica</taxon>
    </lineage>
</organism>
<name>A0A816ZZM2_BRANA</name>